<proteinExistence type="predicted"/>
<reference evidence="1 2" key="1">
    <citation type="submission" date="2024-04" db="EMBL/GenBank/DDBJ databases">
        <title>Novel species of the genus Ideonella isolated from streams.</title>
        <authorList>
            <person name="Lu H."/>
        </authorList>
    </citation>
    <scope>NUCLEOTIDE SEQUENCE [LARGE SCALE GENOMIC DNA]</scope>
    <source>
        <strain evidence="1 2">DXS22W</strain>
    </source>
</reference>
<protein>
    <submittedName>
        <fullName evidence="1">AAA family ATPase</fullName>
    </submittedName>
</protein>
<dbReference type="Gene3D" id="3.40.50.300">
    <property type="entry name" value="P-loop containing nucleotide triphosphate hydrolases"/>
    <property type="match status" value="1"/>
</dbReference>
<evidence type="ECO:0000313" key="1">
    <source>
        <dbReference type="EMBL" id="MEK8053272.1"/>
    </source>
</evidence>
<name>A0ABU9CRL7_9BURK</name>
<keyword evidence="2" id="KW-1185">Reference proteome</keyword>
<dbReference type="PANTHER" id="PTHR43883">
    <property type="entry name" value="SLR0207 PROTEIN"/>
    <property type="match status" value="1"/>
</dbReference>
<sequence>MRDPQPFDEAAALRAHAARVHALSRPGAVAPGVTLAPAGRPPQRIETHLSTLLLWPERVLKLKKPLCRSFVDFSTAALREAACRHELRLNRRTAPQDYLDVLPVVQTPDGPRITGASLANSDPPLDWAVLMRRFDPQQGFDHLAATGRLHTGHIDALAQQIAQFHQALPPAPAGWGDTETTRHWPRDNLRELAALLPAHDMAAQADLARLAAWTEARGAALAPLIGQRRAAGRVRECHGDLHLGNVVWSEDAPLIFDALEFNEALRQIDTVGELAFAFMDLHAHGLPRLAWRLASAVLEAEDDIAALPLLGWWAAYRAAVRAKVALLADGGPEGQARARQLLALALRLADLAPAPAPPRLVLMMGLSGSGKSRVAAALAEGLGGVRLRSDVERKRLFGLSPQARGGAALGLYAPEAGQRTYARLQALAEAALAAGVPVVVDAASLRRAERDAMRALAARLGRPFTLLLCHAPEAVLRQRLAERQARGDDASDAGPDLLATQAGWAEWPGADEAADTWRLDTATDTVPWPQALEAWLAQAAAP</sequence>
<gene>
    <name evidence="1" type="ORF">AACH10_23655</name>
</gene>
<dbReference type="RefSeq" id="WP_341413013.1">
    <property type="nucleotide sequence ID" value="NZ_JBBUTH010000011.1"/>
</dbReference>
<dbReference type="PANTHER" id="PTHR43883:SF1">
    <property type="entry name" value="GLUCONOKINASE"/>
    <property type="match status" value="1"/>
</dbReference>
<dbReference type="InterPro" id="IPR052732">
    <property type="entry name" value="Cell-binding_unc_protein"/>
</dbReference>
<dbReference type="InterPro" id="IPR027417">
    <property type="entry name" value="P-loop_NTPase"/>
</dbReference>
<accession>A0ABU9CRL7</accession>
<dbReference type="EMBL" id="JBBUTH010000011">
    <property type="protein sequence ID" value="MEK8053272.1"/>
    <property type="molecule type" value="Genomic_DNA"/>
</dbReference>
<dbReference type="Gene3D" id="3.90.1200.10">
    <property type="match status" value="1"/>
</dbReference>
<dbReference type="Proteomes" id="UP001365405">
    <property type="component" value="Unassembled WGS sequence"/>
</dbReference>
<comment type="caution">
    <text evidence="1">The sequence shown here is derived from an EMBL/GenBank/DDBJ whole genome shotgun (WGS) entry which is preliminary data.</text>
</comment>
<dbReference type="Pfam" id="PF13671">
    <property type="entry name" value="AAA_33"/>
    <property type="match status" value="1"/>
</dbReference>
<evidence type="ECO:0000313" key="2">
    <source>
        <dbReference type="Proteomes" id="UP001365405"/>
    </source>
</evidence>
<dbReference type="SUPFAM" id="SSF56112">
    <property type="entry name" value="Protein kinase-like (PK-like)"/>
    <property type="match status" value="1"/>
</dbReference>
<dbReference type="InterPro" id="IPR011009">
    <property type="entry name" value="Kinase-like_dom_sf"/>
</dbReference>
<dbReference type="SUPFAM" id="SSF52540">
    <property type="entry name" value="P-loop containing nucleoside triphosphate hydrolases"/>
    <property type="match status" value="1"/>
</dbReference>
<organism evidence="1 2">
    <name type="scientific">Pseudaquabacterium inlustre</name>
    <dbReference type="NCBI Taxonomy" id="2984192"/>
    <lineage>
        <taxon>Bacteria</taxon>
        <taxon>Pseudomonadati</taxon>
        <taxon>Pseudomonadota</taxon>
        <taxon>Betaproteobacteria</taxon>
        <taxon>Burkholderiales</taxon>
        <taxon>Sphaerotilaceae</taxon>
        <taxon>Pseudaquabacterium</taxon>
    </lineage>
</organism>